<evidence type="ECO:0000256" key="2">
    <source>
        <dbReference type="ARBA" id="ARBA00010701"/>
    </source>
</evidence>
<dbReference type="InterPro" id="IPR029058">
    <property type="entry name" value="AB_hydrolase_fold"/>
</dbReference>
<protein>
    <recommendedName>
        <fullName evidence="10">Fungal lipase-type domain-containing protein</fullName>
    </recommendedName>
</protein>
<name>A0ABD1LDX5_9FABA</name>
<comment type="caution">
    <text evidence="11">The sequence shown here is derived from an EMBL/GenBank/DDBJ whole genome shotgun (WGS) entry which is preliminary data.</text>
</comment>
<evidence type="ECO:0000313" key="12">
    <source>
        <dbReference type="Proteomes" id="UP001603857"/>
    </source>
</evidence>
<keyword evidence="5" id="KW-0378">Hydrolase</keyword>
<evidence type="ECO:0000256" key="5">
    <source>
        <dbReference type="ARBA" id="ARBA00022801"/>
    </source>
</evidence>
<feature type="compositionally biased region" description="Low complexity" evidence="9">
    <location>
        <begin position="66"/>
        <end position="82"/>
    </location>
</feature>
<evidence type="ECO:0000256" key="7">
    <source>
        <dbReference type="ARBA" id="ARBA00022963"/>
    </source>
</evidence>
<dbReference type="SUPFAM" id="SSF53474">
    <property type="entry name" value="alpha/beta-Hydrolases"/>
    <property type="match status" value="1"/>
</dbReference>
<dbReference type="Gene3D" id="3.40.50.1820">
    <property type="entry name" value="alpha/beta hydrolase"/>
    <property type="match status" value="1"/>
</dbReference>
<feature type="domain" description="Fungal lipase-type" evidence="10">
    <location>
        <begin position="267"/>
        <end position="408"/>
    </location>
</feature>
<dbReference type="Pfam" id="PF01764">
    <property type="entry name" value="Lipase_3"/>
    <property type="match status" value="1"/>
</dbReference>
<dbReference type="GO" id="GO:0009507">
    <property type="term" value="C:chloroplast"/>
    <property type="evidence" value="ECO:0007669"/>
    <property type="project" value="UniProtKB-SubCell"/>
</dbReference>
<evidence type="ECO:0000256" key="8">
    <source>
        <dbReference type="ARBA" id="ARBA00023098"/>
    </source>
</evidence>
<feature type="region of interest" description="Disordered" evidence="9">
    <location>
        <begin position="27"/>
        <end position="47"/>
    </location>
</feature>
<evidence type="ECO:0000256" key="1">
    <source>
        <dbReference type="ARBA" id="ARBA00004229"/>
    </source>
</evidence>
<dbReference type="Proteomes" id="UP001603857">
    <property type="component" value="Unassembled WGS sequence"/>
</dbReference>
<dbReference type="CDD" id="cd00519">
    <property type="entry name" value="Lipase_3"/>
    <property type="match status" value="1"/>
</dbReference>
<evidence type="ECO:0000313" key="11">
    <source>
        <dbReference type="EMBL" id="KAL2321528.1"/>
    </source>
</evidence>
<dbReference type="AlphaFoldDB" id="A0ABD1LDX5"/>
<keyword evidence="7" id="KW-0442">Lipid degradation</keyword>
<keyword evidence="6" id="KW-0809">Transit peptide</keyword>
<keyword evidence="12" id="KW-1185">Reference proteome</keyword>
<feature type="compositionally biased region" description="Polar residues" evidence="9">
    <location>
        <begin position="31"/>
        <end position="47"/>
    </location>
</feature>
<accession>A0ABD1LDX5</accession>
<comment type="similarity">
    <text evidence="2">Belongs to the AB hydrolase superfamily. Lipase family.</text>
</comment>
<dbReference type="GO" id="GO:0047714">
    <property type="term" value="F:galactolipase activity"/>
    <property type="evidence" value="ECO:0007669"/>
    <property type="project" value="UniProtKB-ARBA"/>
</dbReference>
<sequence>MMQICCTLPAQNLHMFQTRRNSFRCRGASPLNPSTALPPLTSSTDSTRLHLSNLDKLLNKHQSPPQQQQQHQHQHQHQQQQQNETTAIQTNKPATEKKGKTVLEGLNLARLWPDMKATEEMSPRHLNRLQRLLSKTAEHSPRNALGTRWRLYHGADDWKGMLDPLDENLRREVVRYGEFVQAAYHSFNSNPATSADEPPLPRHTLLPDRAYRLTKSLYATSSIALPKWLDDVAPDLRWMTQRSSWIGYVAVCDDRREISRLGRRDIVISLRGTATCLEWAENMRTQLTEKPEGKPKVERGFLSLYTTRGTHVPSLAESVVEEVKRLVEVYKGEALSITITGHSLGAALALLVADDVSTCCEGVPPVAVFSFGGPRVGNRAYGEKLAAQNVKVLRIVNSQDVVTRVPGMFVSEEVERKLRGSKVGGVLEMVDEYSHVGTELRLDTKMSPYLKPDADMACCHDLEAYLHLVDGFLASNSPFRPNAKRSLARLMQDQGANVKKLYTTKAKSLTLNLERQGSFSISACLPSPS</sequence>
<evidence type="ECO:0000256" key="4">
    <source>
        <dbReference type="ARBA" id="ARBA00022640"/>
    </source>
</evidence>
<evidence type="ECO:0000259" key="10">
    <source>
        <dbReference type="Pfam" id="PF01764"/>
    </source>
</evidence>
<dbReference type="PANTHER" id="PTHR31403:SF2">
    <property type="entry name" value="PHOSPHOLIPASE A1-IBETA2, CHLOROPLASTIC"/>
    <property type="match status" value="1"/>
</dbReference>
<keyword evidence="3" id="KW-0150">Chloroplast</keyword>
<evidence type="ECO:0000256" key="6">
    <source>
        <dbReference type="ARBA" id="ARBA00022946"/>
    </source>
</evidence>
<evidence type="ECO:0000256" key="3">
    <source>
        <dbReference type="ARBA" id="ARBA00022528"/>
    </source>
</evidence>
<dbReference type="GO" id="GO:0008970">
    <property type="term" value="F:phospholipase A1 activity"/>
    <property type="evidence" value="ECO:0007669"/>
    <property type="project" value="UniProtKB-ARBA"/>
</dbReference>
<proteinExistence type="inferred from homology"/>
<dbReference type="EMBL" id="JBGMDY010000009">
    <property type="protein sequence ID" value="KAL2321528.1"/>
    <property type="molecule type" value="Genomic_DNA"/>
</dbReference>
<keyword evidence="8" id="KW-0443">Lipid metabolism</keyword>
<organism evidence="11 12">
    <name type="scientific">Flemingia macrophylla</name>
    <dbReference type="NCBI Taxonomy" id="520843"/>
    <lineage>
        <taxon>Eukaryota</taxon>
        <taxon>Viridiplantae</taxon>
        <taxon>Streptophyta</taxon>
        <taxon>Embryophyta</taxon>
        <taxon>Tracheophyta</taxon>
        <taxon>Spermatophyta</taxon>
        <taxon>Magnoliopsida</taxon>
        <taxon>eudicotyledons</taxon>
        <taxon>Gunneridae</taxon>
        <taxon>Pentapetalae</taxon>
        <taxon>rosids</taxon>
        <taxon>fabids</taxon>
        <taxon>Fabales</taxon>
        <taxon>Fabaceae</taxon>
        <taxon>Papilionoideae</taxon>
        <taxon>50 kb inversion clade</taxon>
        <taxon>NPAAA clade</taxon>
        <taxon>indigoferoid/millettioid clade</taxon>
        <taxon>Phaseoleae</taxon>
        <taxon>Flemingia</taxon>
    </lineage>
</organism>
<reference evidence="11 12" key="1">
    <citation type="submission" date="2024-08" db="EMBL/GenBank/DDBJ databases">
        <title>Insights into the chromosomal genome structure of Flemingia macrophylla.</title>
        <authorList>
            <person name="Ding Y."/>
            <person name="Zhao Y."/>
            <person name="Bi W."/>
            <person name="Wu M."/>
            <person name="Zhao G."/>
            <person name="Gong Y."/>
            <person name="Li W."/>
            <person name="Zhang P."/>
        </authorList>
    </citation>
    <scope>NUCLEOTIDE SEQUENCE [LARGE SCALE GENOMIC DNA]</scope>
    <source>
        <strain evidence="11">DYQJB</strain>
        <tissue evidence="11">Leaf</tissue>
    </source>
</reference>
<comment type="subcellular location">
    <subcellularLocation>
        <location evidence="1">Plastid</location>
        <location evidence="1">Chloroplast</location>
    </subcellularLocation>
</comment>
<gene>
    <name evidence="11" type="ORF">Fmac_025907</name>
</gene>
<keyword evidence="4" id="KW-0934">Plastid</keyword>
<dbReference type="GO" id="GO:0016042">
    <property type="term" value="P:lipid catabolic process"/>
    <property type="evidence" value="ECO:0007669"/>
    <property type="project" value="UniProtKB-KW"/>
</dbReference>
<feature type="region of interest" description="Disordered" evidence="9">
    <location>
        <begin position="60"/>
        <end position="85"/>
    </location>
</feature>
<dbReference type="InterPro" id="IPR002921">
    <property type="entry name" value="Fungal_lipase-type"/>
</dbReference>
<dbReference type="PANTHER" id="PTHR31403">
    <property type="entry name" value="PHOSPHOLIPASE A1-IBETA2, CHLOROPLASTIC"/>
    <property type="match status" value="1"/>
</dbReference>
<evidence type="ECO:0000256" key="9">
    <source>
        <dbReference type="SAM" id="MobiDB-lite"/>
    </source>
</evidence>